<evidence type="ECO:0000259" key="7">
    <source>
        <dbReference type="Pfam" id="PF08646"/>
    </source>
</evidence>
<evidence type="ECO:0000313" key="9">
    <source>
        <dbReference type="Proteomes" id="UP000289738"/>
    </source>
</evidence>
<protein>
    <recommendedName>
        <fullName evidence="7">Replication factor A C-terminal domain-containing protein</fullName>
    </recommendedName>
</protein>
<evidence type="ECO:0000313" key="8">
    <source>
        <dbReference type="EMBL" id="RYQ97283.1"/>
    </source>
</evidence>
<dbReference type="Pfam" id="PF08646">
    <property type="entry name" value="Rep_fac-A_C"/>
    <property type="match status" value="1"/>
</dbReference>
<name>A0A444Y5V8_ARAHY</name>
<keyword evidence="9" id="KW-1185">Reference proteome</keyword>
<dbReference type="InterPro" id="IPR013955">
    <property type="entry name" value="Rep_factor-A_C"/>
</dbReference>
<dbReference type="Gene3D" id="2.40.50.140">
    <property type="entry name" value="Nucleic acid-binding proteins"/>
    <property type="match status" value="1"/>
</dbReference>
<feature type="region of interest" description="Disordered" evidence="6">
    <location>
        <begin position="244"/>
        <end position="289"/>
    </location>
</feature>
<evidence type="ECO:0000256" key="3">
    <source>
        <dbReference type="ARBA" id="ARBA00022771"/>
    </source>
</evidence>
<keyword evidence="3" id="KW-0863">Zinc-finger</keyword>
<keyword evidence="5" id="KW-0238">DNA-binding</keyword>
<evidence type="ECO:0000256" key="4">
    <source>
        <dbReference type="ARBA" id="ARBA00022833"/>
    </source>
</evidence>
<dbReference type="SUPFAM" id="SSF50249">
    <property type="entry name" value="Nucleic acid-binding proteins"/>
    <property type="match status" value="1"/>
</dbReference>
<accession>A0A444Y5V8</accession>
<evidence type="ECO:0000256" key="6">
    <source>
        <dbReference type="SAM" id="MobiDB-lite"/>
    </source>
</evidence>
<evidence type="ECO:0000256" key="2">
    <source>
        <dbReference type="ARBA" id="ARBA00022723"/>
    </source>
</evidence>
<evidence type="ECO:0000256" key="5">
    <source>
        <dbReference type="ARBA" id="ARBA00023125"/>
    </source>
</evidence>
<comment type="similarity">
    <text evidence="1">Belongs to the replication factor A protein 1 family.</text>
</comment>
<comment type="caution">
    <text evidence="8">The sequence shown here is derived from an EMBL/GenBank/DDBJ whole genome shotgun (WGS) entry which is preliminary data.</text>
</comment>
<dbReference type="PANTHER" id="PTHR47165:SF4">
    <property type="entry name" value="OS03G0429900 PROTEIN"/>
    <property type="match status" value="1"/>
</dbReference>
<dbReference type="GO" id="GO:0008270">
    <property type="term" value="F:zinc ion binding"/>
    <property type="evidence" value="ECO:0007669"/>
    <property type="project" value="UniProtKB-KW"/>
</dbReference>
<gene>
    <name evidence="8" type="ORF">Ahy_B08g093315</name>
</gene>
<dbReference type="EMBL" id="SDMP01000018">
    <property type="protein sequence ID" value="RYQ97283.1"/>
    <property type="molecule type" value="Genomic_DNA"/>
</dbReference>
<dbReference type="InterPro" id="IPR047192">
    <property type="entry name" value="Euk_RPA1_DBD_C"/>
</dbReference>
<dbReference type="PANTHER" id="PTHR47165">
    <property type="entry name" value="OS03G0429900 PROTEIN"/>
    <property type="match status" value="1"/>
</dbReference>
<dbReference type="Proteomes" id="UP000289738">
    <property type="component" value="Chromosome B08"/>
</dbReference>
<proteinExistence type="inferred from homology"/>
<evidence type="ECO:0000256" key="1">
    <source>
        <dbReference type="ARBA" id="ARBA00005690"/>
    </source>
</evidence>
<reference evidence="8 9" key="1">
    <citation type="submission" date="2019-01" db="EMBL/GenBank/DDBJ databases">
        <title>Sequencing of cultivated peanut Arachis hypogaea provides insights into genome evolution and oil improvement.</title>
        <authorList>
            <person name="Chen X."/>
        </authorList>
    </citation>
    <scope>NUCLEOTIDE SEQUENCE [LARGE SCALE GENOMIC DNA]</scope>
    <source>
        <strain evidence="9">cv. Fuhuasheng</strain>
        <tissue evidence="8">Leaves</tissue>
    </source>
</reference>
<dbReference type="InterPro" id="IPR012340">
    <property type="entry name" value="NA-bd_OB-fold"/>
</dbReference>
<dbReference type="AlphaFoldDB" id="A0A444Y5V8"/>
<sequence length="289" mass="33134">MSESFDNLHDVNTRKLAWNFKIAQRYNIILHEDISQVSSRGPWSGAEELTQGNASVKTIEDILNQTKEGPTWMIVTIVSINISKNDWFYKSCRKCSKKVNTPVGNRYKCGKCGHTHRYDALRFKVEVIVFDGTRSIMLLLWDKETIMLCGKHIEQVMEEKVSTQDDYPPTFNNIMDKRVLFKLNVKFGNISQYDPVYTVTRKNGCNNSIDILGRVVNLNTYYDMQPSLDSPHECISSLKCKTPAKRSNNRGKGGSSFVNEIEEEGHLSTNSFSRKSDKRSKIQIIEEDN</sequence>
<keyword evidence="4" id="KW-0862">Zinc</keyword>
<dbReference type="GO" id="GO:0003677">
    <property type="term" value="F:DNA binding"/>
    <property type="evidence" value="ECO:0007669"/>
    <property type="project" value="UniProtKB-KW"/>
</dbReference>
<keyword evidence="2" id="KW-0479">Metal-binding</keyword>
<dbReference type="CDD" id="cd04476">
    <property type="entry name" value="RPA1_DBD_C"/>
    <property type="match status" value="1"/>
</dbReference>
<feature type="domain" description="Replication factor A C-terminal" evidence="7">
    <location>
        <begin position="78"/>
        <end position="187"/>
    </location>
</feature>
<organism evidence="8 9">
    <name type="scientific">Arachis hypogaea</name>
    <name type="common">Peanut</name>
    <dbReference type="NCBI Taxonomy" id="3818"/>
    <lineage>
        <taxon>Eukaryota</taxon>
        <taxon>Viridiplantae</taxon>
        <taxon>Streptophyta</taxon>
        <taxon>Embryophyta</taxon>
        <taxon>Tracheophyta</taxon>
        <taxon>Spermatophyta</taxon>
        <taxon>Magnoliopsida</taxon>
        <taxon>eudicotyledons</taxon>
        <taxon>Gunneridae</taxon>
        <taxon>Pentapetalae</taxon>
        <taxon>rosids</taxon>
        <taxon>fabids</taxon>
        <taxon>Fabales</taxon>
        <taxon>Fabaceae</taxon>
        <taxon>Papilionoideae</taxon>
        <taxon>50 kb inversion clade</taxon>
        <taxon>dalbergioids sensu lato</taxon>
        <taxon>Dalbergieae</taxon>
        <taxon>Pterocarpus clade</taxon>
        <taxon>Arachis</taxon>
    </lineage>
</organism>